<protein>
    <recommendedName>
        <fullName evidence="11">Hexosyltransferase</fullName>
        <ecNumber evidence="11">2.4.1.-</ecNumber>
    </recommendedName>
</protein>
<dbReference type="PANTHER" id="PTHR11214:SF379">
    <property type="entry name" value="HEXOSYLTRANSFERASE-RELATED"/>
    <property type="match status" value="1"/>
</dbReference>
<dbReference type="PANTHER" id="PTHR11214">
    <property type="entry name" value="BETA-1,3-N-ACETYLGLUCOSAMINYLTRANSFERASE"/>
    <property type="match status" value="1"/>
</dbReference>
<sequence length="432" mass="48290">MITGYFKKTSMQSAGTFTKDDPMAYQVRVFRPLACAALLVCLVVYSLFYASSTMFQSTAPAPARTFMTLHLATSSESVPAAGNETISSAPTQGANTTAYVPGVAAVSVASEAPSNNTTTHQVVHQVVHQVIQKISSKEQVPSIAASNNSNATSSDRAEQGILTKYLYESGYDISNVELCPDLGKNMQLLVAITSAPSHKDARMAIRQTWGHYRQRSDLNIAFLLGSSKDSQLVQELRDENRLYGDLISGHFLDSYNNLTLKTVSLLEWVDNYCNHINFILKTDDDMFINIPKLLSFIEKHAKDKRTIFGRLAKRWKPIRNKKSKYYISPNQYQPATFPDFTTGPAYLMTGDVIHDLYTAALGKTYLKLEDVFITGIVAQDVKIKRTHVNEFLNKRVAMNACNIQKGISIHMVKFHEQFDLWKKLLDGKTKCK</sequence>
<accession>A0A067RKZ6</accession>
<dbReference type="InParanoid" id="A0A067RKZ6"/>
<evidence type="ECO:0000256" key="9">
    <source>
        <dbReference type="ARBA" id="ARBA00023136"/>
    </source>
</evidence>
<proteinExistence type="inferred from homology"/>
<evidence type="ECO:0000256" key="4">
    <source>
        <dbReference type="ARBA" id="ARBA00022679"/>
    </source>
</evidence>
<dbReference type="InterPro" id="IPR002659">
    <property type="entry name" value="Glyco_trans_31"/>
</dbReference>
<dbReference type="GO" id="GO:0016758">
    <property type="term" value="F:hexosyltransferase activity"/>
    <property type="evidence" value="ECO:0007669"/>
    <property type="project" value="InterPro"/>
</dbReference>
<keyword evidence="4 12" id="KW-0808">Transferase</keyword>
<evidence type="ECO:0000256" key="3">
    <source>
        <dbReference type="ARBA" id="ARBA00022676"/>
    </source>
</evidence>
<keyword evidence="13" id="KW-1185">Reference proteome</keyword>
<evidence type="ECO:0000256" key="8">
    <source>
        <dbReference type="ARBA" id="ARBA00023034"/>
    </source>
</evidence>
<keyword evidence="6 11" id="KW-0735">Signal-anchor</keyword>
<dbReference type="eggNOG" id="KOG2287">
    <property type="taxonomic scope" value="Eukaryota"/>
</dbReference>
<keyword evidence="7 11" id="KW-1133">Transmembrane helix</keyword>
<evidence type="ECO:0000256" key="5">
    <source>
        <dbReference type="ARBA" id="ARBA00022692"/>
    </source>
</evidence>
<dbReference type="Proteomes" id="UP000027135">
    <property type="component" value="Unassembled WGS sequence"/>
</dbReference>
<keyword evidence="8 11" id="KW-0333">Golgi apparatus</keyword>
<keyword evidence="3 11" id="KW-0328">Glycosyltransferase</keyword>
<evidence type="ECO:0000256" key="7">
    <source>
        <dbReference type="ARBA" id="ARBA00022989"/>
    </source>
</evidence>
<dbReference type="EC" id="2.4.1.-" evidence="11"/>
<keyword evidence="9 11" id="KW-0472">Membrane</keyword>
<gene>
    <name evidence="12" type="ORF">L798_04218</name>
</gene>
<evidence type="ECO:0000313" key="13">
    <source>
        <dbReference type="Proteomes" id="UP000027135"/>
    </source>
</evidence>
<evidence type="ECO:0000256" key="11">
    <source>
        <dbReference type="RuleBase" id="RU363063"/>
    </source>
</evidence>
<evidence type="ECO:0000256" key="10">
    <source>
        <dbReference type="ARBA" id="ARBA00023180"/>
    </source>
</evidence>
<keyword evidence="10" id="KW-0325">Glycoprotein</keyword>
<dbReference type="AlphaFoldDB" id="A0A067RKZ6"/>
<keyword evidence="5 11" id="KW-0812">Transmembrane</keyword>
<name>A0A067RKZ6_ZOONE</name>
<dbReference type="GO" id="GO:0000139">
    <property type="term" value="C:Golgi membrane"/>
    <property type="evidence" value="ECO:0007669"/>
    <property type="project" value="UniProtKB-SubCell"/>
</dbReference>
<dbReference type="OMA" id="WVDNYCN"/>
<feature type="transmembrane region" description="Helical" evidence="11">
    <location>
        <begin position="29"/>
        <end position="50"/>
    </location>
</feature>
<dbReference type="FunFam" id="3.90.550.50:FF:000001">
    <property type="entry name" value="Hexosyltransferase"/>
    <property type="match status" value="1"/>
</dbReference>
<dbReference type="OrthoDB" id="5512589at2759"/>
<organism evidence="12 13">
    <name type="scientific">Zootermopsis nevadensis</name>
    <name type="common">Dampwood termite</name>
    <dbReference type="NCBI Taxonomy" id="136037"/>
    <lineage>
        <taxon>Eukaryota</taxon>
        <taxon>Metazoa</taxon>
        <taxon>Ecdysozoa</taxon>
        <taxon>Arthropoda</taxon>
        <taxon>Hexapoda</taxon>
        <taxon>Insecta</taxon>
        <taxon>Pterygota</taxon>
        <taxon>Neoptera</taxon>
        <taxon>Polyneoptera</taxon>
        <taxon>Dictyoptera</taxon>
        <taxon>Blattodea</taxon>
        <taxon>Blattoidea</taxon>
        <taxon>Termitoidae</taxon>
        <taxon>Termopsidae</taxon>
        <taxon>Zootermopsis</taxon>
    </lineage>
</organism>
<evidence type="ECO:0000256" key="2">
    <source>
        <dbReference type="ARBA" id="ARBA00008661"/>
    </source>
</evidence>
<dbReference type="GO" id="GO:0006493">
    <property type="term" value="P:protein O-linked glycosylation"/>
    <property type="evidence" value="ECO:0007669"/>
    <property type="project" value="TreeGrafter"/>
</dbReference>
<evidence type="ECO:0000313" key="12">
    <source>
        <dbReference type="EMBL" id="KDR21275.1"/>
    </source>
</evidence>
<comment type="similarity">
    <text evidence="2 11">Belongs to the glycosyltransferase 31 family.</text>
</comment>
<evidence type="ECO:0000256" key="1">
    <source>
        <dbReference type="ARBA" id="ARBA00004323"/>
    </source>
</evidence>
<reference evidence="12 13" key="1">
    <citation type="journal article" date="2014" name="Nat. Commun.">
        <title>Molecular traces of alternative social organization in a termite genome.</title>
        <authorList>
            <person name="Terrapon N."/>
            <person name="Li C."/>
            <person name="Robertson H.M."/>
            <person name="Ji L."/>
            <person name="Meng X."/>
            <person name="Booth W."/>
            <person name="Chen Z."/>
            <person name="Childers C.P."/>
            <person name="Glastad K.M."/>
            <person name="Gokhale K."/>
            <person name="Gowin J."/>
            <person name="Gronenberg W."/>
            <person name="Hermansen R.A."/>
            <person name="Hu H."/>
            <person name="Hunt B.G."/>
            <person name="Huylmans A.K."/>
            <person name="Khalil S.M."/>
            <person name="Mitchell R.D."/>
            <person name="Munoz-Torres M.C."/>
            <person name="Mustard J.A."/>
            <person name="Pan H."/>
            <person name="Reese J.T."/>
            <person name="Scharf M.E."/>
            <person name="Sun F."/>
            <person name="Vogel H."/>
            <person name="Xiao J."/>
            <person name="Yang W."/>
            <person name="Yang Z."/>
            <person name="Yang Z."/>
            <person name="Zhou J."/>
            <person name="Zhu J."/>
            <person name="Brent C.S."/>
            <person name="Elsik C.G."/>
            <person name="Goodisman M.A."/>
            <person name="Liberles D.A."/>
            <person name="Roe R.M."/>
            <person name="Vargo E.L."/>
            <person name="Vilcinskas A."/>
            <person name="Wang J."/>
            <person name="Bornberg-Bauer E."/>
            <person name="Korb J."/>
            <person name="Zhang G."/>
            <person name="Liebig J."/>
        </authorList>
    </citation>
    <scope>NUCLEOTIDE SEQUENCE [LARGE SCALE GENOMIC DNA]</scope>
    <source>
        <tissue evidence="12">Whole organism</tissue>
    </source>
</reference>
<dbReference type="EMBL" id="KK852564">
    <property type="protein sequence ID" value="KDR21275.1"/>
    <property type="molecule type" value="Genomic_DNA"/>
</dbReference>
<evidence type="ECO:0000256" key="6">
    <source>
        <dbReference type="ARBA" id="ARBA00022968"/>
    </source>
</evidence>
<dbReference type="FunCoup" id="A0A067RKZ6">
    <property type="interactions" value="51"/>
</dbReference>
<comment type="subcellular location">
    <subcellularLocation>
        <location evidence="1 11">Golgi apparatus membrane</location>
        <topology evidence="1 11">Single-pass type II membrane protein</topology>
    </subcellularLocation>
</comment>
<dbReference type="Gene3D" id="3.90.550.50">
    <property type="match status" value="1"/>
</dbReference>
<dbReference type="Pfam" id="PF01762">
    <property type="entry name" value="Galactosyl_T"/>
    <property type="match status" value="1"/>
</dbReference>